<keyword evidence="1" id="KW-1015">Disulfide bond</keyword>
<dbReference type="AlphaFoldDB" id="A0A1D2N3S8"/>
<dbReference type="PROSITE" id="PS50835">
    <property type="entry name" value="IG_LIKE"/>
    <property type="match status" value="1"/>
</dbReference>
<dbReference type="Gene3D" id="2.60.40.10">
    <property type="entry name" value="Immunoglobulins"/>
    <property type="match status" value="1"/>
</dbReference>
<dbReference type="OrthoDB" id="6106100at2759"/>
<evidence type="ECO:0000313" key="3">
    <source>
        <dbReference type="EMBL" id="ODM99871.1"/>
    </source>
</evidence>
<dbReference type="InterPro" id="IPR007110">
    <property type="entry name" value="Ig-like_dom"/>
</dbReference>
<dbReference type="InterPro" id="IPR036179">
    <property type="entry name" value="Ig-like_dom_sf"/>
</dbReference>
<name>A0A1D2N3S8_ORCCI</name>
<dbReference type="Pfam" id="PF08205">
    <property type="entry name" value="C2-set_2"/>
    <property type="match status" value="1"/>
</dbReference>
<accession>A0A1D2N3S8</accession>
<feature type="domain" description="Ig-like" evidence="2">
    <location>
        <begin position="4"/>
        <end position="72"/>
    </location>
</feature>
<gene>
    <name evidence="3" type="ORF">Ocin01_06806</name>
</gene>
<organism evidence="3 4">
    <name type="scientific">Orchesella cincta</name>
    <name type="common">Springtail</name>
    <name type="synonym">Podura cincta</name>
    <dbReference type="NCBI Taxonomy" id="48709"/>
    <lineage>
        <taxon>Eukaryota</taxon>
        <taxon>Metazoa</taxon>
        <taxon>Ecdysozoa</taxon>
        <taxon>Arthropoda</taxon>
        <taxon>Hexapoda</taxon>
        <taxon>Collembola</taxon>
        <taxon>Entomobryomorpha</taxon>
        <taxon>Entomobryoidea</taxon>
        <taxon>Orchesellidae</taxon>
        <taxon>Orchesellinae</taxon>
        <taxon>Orchesella</taxon>
    </lineage>
</organism>
<evidence type="ECO:0000256" key="1">
    <source>
        <dbReference type="ARBA" id="ARBA00023157"/>
    </source>
</evidence>
<reference evidence="3 4" key="1">
    <citation type="journal article" date="2016" name="Genome Biol. Evol.">
        <title>Gene Family Evolution Reflects Adaptation to Soil Environmental Stressors in the Genome of the Collembolan Orchesella cincta.</title>
        <authorList>
            <person name="Faddeeva-Vakhrusheva A."/>
            <person name="Derks M.F."/>
            <person name="Anvar S.Y."/>
            <person name="Agamennone V."/>
            <person name="Suring W."/>
            <person name="Smit S."/>
            <person name="van Straalen N.M."/>
            <person name="Roelofs D."/>
        </authorList>
    </citation>
    <scope>NUCLEOTIDE SEQUENCE [LARGE SCALE GENOMIC DNA]</scope>
    <source>
        <tissue evidence="3">Mixed pool</tissue>
    </source>
</reference>
<evidence type="ECO:0000313" key="4">
    <source>
        <dbReference type="Proteomes" id="UP000094527"/>
    </source>
</evidence>
<sequence length="72" mass="7810">MAKPDYVRIQDISGSETANASLIGPYNEGTVITLVCVSSGGKPVAQLNWYNNSSPLQDSTDCRVIQQLPFIH</sequence>
<evidence type="ECO:0000259" key="2">
    <source>
        <dbReference type="PROSITE" id="PS50835"/>
    </source>
</evidence>
<dbReference type="InterPro" id="IPR013162">
    <property type="entry name" value="CD80_C2-set"/>
</dbReference>
<dbReference type="InterPro" id="IPR013783">
    <property type="entry name" value="Ig-like_fold"/>
</dbReference>
<protein>
    <submittedName>
        <fullName evidence="3">Cell adhesion molecule 2</fullName>
    </submittedName>
</protein>
<dbReference type="EMBL" id="LJIJ01000250">
    <property type="protein sequence ID" value="ODM99871.1"/>
    <property type="molecule type" value="Genomic_DNA"/>
</dbReference>
<dbReference type="Proteomes" id="UP000094527">
    <property type="component" value="Unassembled WGS sequence"/>
</dbReference>
<proteinExistence type="predicted"/>
<dbReference type="SUPFAM" id="SSF48726">
    <property type="entry name" value="Immunoglobulin"/>
    <property type="match status" value="1"/>
</dbReference>
<comment type="caution">
    <text evidence="3">The sequence shown here is derived from an EMBL/GenBank/DDBJ whole genome shotgun (WGS) entry which is preliminary data.</text>
</comment>
<keyword evidence="4" id="KW-1185">Reference proteome</keyword>